<evidence type="ECO:0000313" key="3">
    <source>
        <dbReference type="Proteomes" id="UP000323380"/>
    </source>
</evidence>
<dbReference type="EMBL" id="VSFG01000001">
    <property type="protein sequence ID" value="TYB47853.1"/>
    <property type="molecule type" value="Genomic_DNA"/>
</dbReference>
<evidence type="ECO:0000313" key="2">
    <source>
        <dbReference type="EMBL" id="TYB47853.1"/>
    </source>
</evidence>
<keyword evidence="3" id="KW-1185">Reference proteome</keyword>
<evidence type="ECO:0000259" key="1">
    <source>
        <dbReference type="Pfam" id="PF13577"/>
    </source>
</evidence>
<proteinExistence type="predicted"/>
<dbReference type="Pfam" id="PF13577">
    <property type="entry name" value="SnoaL_4"/>
    <property type="match status" value="1"/>
</dbReference>
<dbReference type="CDD" id="cd00531">
    <property type="entry name" value="NTF2_like"/>
    <property type="match status" value="1"/>
</dbReference>
<dbReference type="SUPFAM" id="SSF54427">
    <property type="entry name" value="NTF2-like"/>
    <property type="match status" value="1"/>
</dbReference>
<dbReference type="Proteomes" id="UP000323380">
    <property type="component" value="Unassembled WGS sequence"/>
</dbReference>
<dbReference type="InterPro" id="IPR032710">
    <property type="entry name" value="NTF2-like_dom_sf"/>
</dbReference>
<dbReference type="InterPro" id="IPR037401">
    <property type="entry name" value="SnoaL-like"/>
</dbReference>
<reference evidence="2 3" key="1">
    <citation type="submission" date="2019-08" db="EMBL/GenBank/DDBJ databases">
        <title>Actinomadura sp. nov. CYP1-5 isolated from mountain soil.</title>
        <authorList>
            <person name="Songsumanus A."/>
            <person name="Kuncharoen N."/>
            <person name="Kudo T."/>
            <person name="Yuki M."/>
            <person name="Igarashi Y."/>
            <person name="Tanasupawat S."/>
        </authorList>
    </citation>
    <scope>NUCLEOTIDE SEQUENCE [LARGE SCALE GENOMIC DNA]</scope>
    <source>
        <strain evidence="2 3">JCM 14158</strain>
    </source>
</reference>
<comment type="caution">
    <text evidence="2">The sequence shown here is derived from an EMBL/GenBank/DDBJ whole genome shotgun (WGS) entry which is preliminary data.</text>
</comment>
<gene>
    <name evidence="2" type="ORF">FXF69_00930</name>
</gene>
<dbReference type="AlphaFoldDB" id="A0A5D0NT89"/>
<sequence>MRRETTVSDREEIFALFSRYADALDHRDWDLLKGVFTEDVTTDWFGAYQVSGRTEVVAYISDLIGRTLRTHHLLGNYTSDVRGDTAEAAVRVRAYHVGEGDLFEESLAGFQATAVRTHEGWRFKRFDERLYVMLGTQEVFGLADPE</sequence>
<accession>A0A5D0NT89</accession>
<name>A0A5D0NT89_9ACTN</name>
<dbReference type="STRING" id="1220554.GCA_001552135_03726"/>
<feature type="domain" description="SnoaL-like" evidence="1">
    <location>
        <begin position="6"/>
        <end position="126"/>
    </location>
</feature>
<organism evidence="2 3">
    <name type="scientific">Actinomadura chibensis</name>
    <dbReference type="NCBI Taxonomy" id="392828"/>
    <lineage>
        <taxon>Bacteria</taxon>
        <taxon>Bacillati</taxon>
        <taxon>Actinomycetota</taxon>
        <taxon>Actinomycetes</taxon>
        <taxon>Streptosporangiales</taxon>
        <taxon>Thermomonosporaceae</taxon>
        <taxon>Actinomadura</taxon>
    </lineage>
</organism>
<dbReference type="Gene3D" id="3.10.450.50">
    <property type="match status" value="1"/>
</dbReference>
<protein>
    <submittedName>
        <fullName evidence="2">Nuclear transport factor 2 family protein</fullName>
    </submittedName>
</protein>